<name>A0ABR6BUF5_9PSEU</name>
<proteinExistence type="inferred from homology"/>
<evidence type="ECO:0000313" key="5">
    <source>
        <dbReference type="EMBL" id="MBA8930552.1"/>
    </source>
</evidence>
<reference evidence="5 6" key="1">
    <citation type="submission" date="2020-08" db="EMBL/GenBank/DDBJ databases">
        <title>Genomic Encyclopedia of Archaeal and Bacterial Type Strains, Phase II (KMG-II): from individual species to whole genera.</title>
        <authorList>
            <person name="Goeker M."/>
        </authorList>
    </citation>
    <scope>NUCLEOTIDE SEQUENCE [LARGE SCALE GENOMIC DNA]</scope>
    <source>
        <strain evidence="5 6">DSM 43850</strain>
    </source>
</reference>
<evidence type="ECO:0000256" key="3">
    <source>
        <dbReference type="ARBA" id="ARBA00023065"/>
    </source>
</evidence>
<organism evidence="5 6">
    <name type="scientific">Kutzneria viridogrisea</name>
    <dbReference type="NCBI Taxonomy" id="47990"/>
    <lineage>
        <taxon>Bacteria</taxon>
        <taxon>Bacillati</taxon>
        <taxon>Actinomycetota</taxon>
        <taxon>Actinomycetes</taxon>
        <taxon>Pseudonocardiales</taxon>
        <taxon>Pseudonocardiaceae</taxon>
        <taxon>Kutzneria</taxon>
    </lineage>
</organism>
<evidence type="ECO:0000256" key="2">
    <source>
        <dbReference type="ARBA" id="ARBA00022448"/>
    </source>
</evidence>
<gene>
    <name evidence="5" type="ORF">BC739_007799</name>
</gene>
<evidence type="ECO:0000313" key="6">
    <source>
        <dbReference type="Proteomes" id="UP000517916"/>
    </source>
</evidence>
<keyword evidence="6" id="KW-1185">Reference proteome</keyword>
<accession>A0ABR6BUF5</accession>
<dbReference type="Proteomes" id="UP000517916">
    <property type="component" value="Unassembled WGS sequence"/>
</dbReference>
<keyword evidence="2" id="KW-0813">Transport</keyword>
<keyword evidence="3" id="KW-0406">Ion transport</keyword>
<feature type="coiled-coil region" evidence="4">
    <location>
        <begin position="17"/>
        <end position="62"/>
    </location>
</feature>
<dbReference type="Gene3D" id="1.10.287.3240">
    <property type="match status" value="1"/>
</dbReference>
<comment type="caution">
    <text evidence="5">The sequence shown here is derived from an EMBL/GenBank/DDBJ whole genome shotgun (WGS) entry which is preliminary data.</text>
</comment>
<comment type="similarity">
    <text evidence="1">Belongs to the V-ATPase D subunit family.</text>
</comment>
<keyword evidence="4" id="KW-0175">Coiled coil</keyword>
<dbReference type="EMBL" id="JACJID010000007">
    <property type="protein sequence ID" value="MBA8930552.1"/>
    <property type="molecule type" value="Genomic_DNA"/>
</dbReference>
<evidence type="ECO:0000256" key="1">
    <source>
        <dbReference type="ARBA" id="ARBA00005850"/>
    </source>
</evidence>
<dbReference type="Pfam" id="PF01813">
    <property type="entry name" value="ATP-synt_D"/>
    <property type="match status" value="1"/>
</dbReference>
<protein>
    <submittedName>
        <fullName evidence="5">Vacuolar-type H+-ATPase subunit D/Vma8</fullName>
    </submittedName>
</protein>
<dbReference type="InterPro" id="IPR002699">
    <property type="entry name" value="V_ATPase_D"/>
</dbReference>
<evidence type="ECO:0000256" key="4">
    <source>
        <dbReference type="SAM" id="Coils"/>
    </source>
</evidence>
<sequence length="208" mass="23343">MRTPPGRAGRLWLRDRLDLATRGAATLEQKLRVLRREQQRFLDRERRTAAAWRERVADAEALMLRASLLGGQRTLRMAELVAPTELTVQWGATMGIRHPDGVRWVSPSWPSPRTPPCGAATAQAGSAYAAAAVAAVEHAVARAACERITTELAITQLRVRALRQHWLPRLRQELAAVEFELEELERAEGVRRRWAQHRPGPSTRADSL</sequence>